<dbReference type="OrthoDB" id="6193186at2"/>
<name>A0A2S4JLS7_9SPIO</name>
<dbReference type="RefSeq" id="WP_103680544.1">
    <property type="nucleotide sequence ID" value="NZ_LPWH01000074.1"/>
</dbReference>
<dbReference type="SUPFAM" id="SSF53850">
    <property type="entry name" value="Periplasmic binding protein-like II"/>
    <property type="match status" value="1"/>
</dbReference>
<evidence type="ECO:0008006" key="3">
    <source>
        <dbReference type="Google" id="ProtNLM"/>
    </source>
</evidence>
<comment type="caution">
    <text evidence="1">The sequence shown here is derived from an EMBL/GenBank/DDBJ whole genome shotgun (WGS) entry which is preliminary data.</text>
</comment>
<organism evidence="1 2">
    <name type="scientific">Alkalispirochaeta sphaeroplastigenens</name>
    <dbReference type="NCBI Taxonomy" id="1187066"/>
    <lineage>
        <taxon>Bacteria</taxon>
        <taxon>Pseudomonadati</taxon>
        <taxon>Spirochaetota</taxon>
        <taxon>Spirochaetia</taxon>
        <taxon>Spirochaetales</taxon>
        <taxon>Spirochaetaceae</taxon>
        <taxon>Alkalispirochaeta</taxon>
    </lineage>
</organism>
<dbReference type="Proteomes" id="UP000237350">
    <property type="component" value="Unassembled WGS sequence"/>
</dbReference>
<gene>
    <name evidence="1" type="ORF">AU468_09650</name>
</gene>
<sequence length="284" mass="31773">MEQISGSRALPRSPLLVFLLLAPIGPVAPSGELHLLISYENKEQPPYYMGNTEDILPRLPGVAVEMVQALAEEIPHLRISLVRVPWARNLAGLGNSTYDGIFNASYGEDRLHLGWYPTTDGTHRGPPDPDRRITTLRYALYRHRDSSLRWDGESLRGTPEALAALGAPLGYSIVQDLERRGHAPREVPGTTNALEMILLNRLEGAVLQEVTADAILAARPEGFQLIVKEEIPLEEKDYFLMLSHRFVRDNPELAQQIWDTLGEIRRTRGAELYGPYLPTRATPD</sequence>
<dbReference type="AlphaFoldDB" id="A0A2S4JLS7"/>
<evidence type="ECO:0000313" key="1">
    <source>
        <dbReference type="EMBL" id="POR00487.1"/>
    </source>
</evidence>
<keyword evidence="2" id="KW-1185">Reference proteome</keyword>
<evidence type="ECO:0000313" key="2">
    <source>
        <dbReference type="Proteomes" id="UP000237350"/>
    </source>
</evidence>
<accession>A0A2S4JLS7</accession>
<dbReference type="EMBL" id="LPWH01000074">
    <property type="protein sequence ID" value="POR00487.1"/>
    <property type="molecule type" value="Genomic_DNA"/>
</dbReference>
<reference evidence="2" key="1">
    <citation type="submission" date="2015-12" db="EMBL/GenBank/DDBJ databases">
        <authorList>
            <person name="Lodha T.D."/>
            <person name="Chintalapati S."/>
            <person name="Chintalapati V.R."/>
            <person name="Sravanthi T."/>
        </authorList>
    </citation>
    <scope>NUCLEOTIDE SEQUENCE [LARGE SCALE GENOMIC DNA]</scope>
    <source>
        <strain evidence="2">JC133</strain>
    </source>
</reference>
<proteinExistence type="predicted"/>
<protein>
    <recommendedName>
        <fullName evidence="3">Solute-binding protein family 3/N-terminal domain-containing protein</fullName>
    </recommendedName>
</protein>